<gene>
    <name evidence="1" type="ORF">GRI48_12655</name>
</gene>
<evidence type="ECO:0000313" key="2">
    <source>
        <dbReference type="Proteomes" id="UP000445582"/>
    </source>
</evidence>
<dbReference type="AlphaFoldDB" id="A0A844YIU2"/>
<dbReference type="EMBL" id="WTYN01000004">
    <property type="protein sequence ID" value="MXO63857.1"/>
    <property type="molecule type" value="Genomic_DNA"/>
</dbReference>
<dbReference type="Proteomes" id="UP000445582">
    <property type="component" value="Unassembled WGS sequence"/>
</dbReference>
<organism evidence="1 2">
    <name type="scientific">Qipengyuania oceanensis</name>
    <dbReference type="NCBI Taxonomy" id="1463597"/>
    <lineage>
        <taxon>Bacteria</taxon>
        <taxon>Pseudomonadati</taxon>
        <taxon>Pseudomonadota</taxon>
        <taxon>Alphaproteobacteria</taxon>
        <taxon>Sphingomonadales</taxon>
        <taxon>Erythrobacteraceae</taxon>
        <taxon>Qipengyuania</taxon>
    </lineage>
</organism>
<evidence type="ECO:0000313" key="1">
    <source>
        <dbReference type="EMBL" id="MXO63857.1"/>
    </source>
</evidence>
<name>A0A844YIU2_9SPHN</name>
<reference evidence="1 2" key="1">
    <citation type="submission" date="2019-12" db="EMBL/GenBank/DDBJ databases">
        <title>Genomic-based taxomic classification of the family Erythrobacteraceae.</title>
        <authorList>
            <person name="Xu L."/>
        </authorList>
    </citation>
    <scope>NUCLEOTIDE SEQUENCE [LARGE SCALE GENOMIC DNA]</scope>
    <source>
        <strain evidence="1 2">MCCC 1A09965</strain>
    </source>
</reference>
<comment type="caution">
    <text evidence="1">The sequence shown here is derived from an EMBL/GenBank/DDBJ whole genome shotgun (WGS) entry which is preliminary data.</text>
</comment>
<proteinExistence type="predicted"/>
<dbReference type="RefSeq" id="WP_160676906.1">
    <property type="nucleotide sequence ID" value="NZ_WTYN01000004.1"/>
</dbReference>
<accession>A0A844YIU2</accession>
<keyword evidence="2" id="KW-1185">Reference proteome</keyword>
<sequence length="47" mass="5158">MAELPLLLIDGDRENGICEDGQFGHLSAKFALGRAPPWSSEQDTRSK</sequence>
<protein>
    <submittedName>
        <fullName evidence="1">Uncharacterized protein</fullName>
    </submittedName>
</protein>